<dbReference type="AlphaFoldDB" id="A0AA37KCL9"/>
<protein>
    <submittedName>
        <fullName evidence="1">Uncharacterized protein</fullName>
    </submittedName>
</protein>
<comment type="caution">
    <text evidence="1">The sequence shown here is derived from an EMBL/GenBank/DDBJ whole genome shotgun (WGS) entry which is preliminary data.</text>
</comment>
<accession>A0AA37KCL9</accession>
<dbReference type="Proteomes" id="UP001055114">
    <property type="component" value="Unassembled WGS sequence"/>
</dbReference>
<dbReference type="RefSeq" id="WP_075965550.1">
    <property type="nucleotide sequence ID" value="NZ_BQNZ01000003.1"/>
</dbReference>
<evidence type="ECO:0000313" key="2">
    <source>
        <dbReference type="Proteomes" id="UP001055114"/>
    </source>
</evidence>
<gene>
    <name evidence="1" type="ORF">CE91St3_31860</name>
</gene>
<name>A0AA37KCL9_9BACT</name>
<sequence>MANKVKTDVPKHRIRNPYEGYPISFFYPVTQDADKADDDDSDDMILILRKLRQALRETGYHIGCELGQYVLLDENESKLKDGNPKSLARYCLLSQIIDADTYHSIIANE</sequence>
<reference evidence="1" key="1">
    <citation type="submission" date="2022-01" db="EMBL/GenBank/DDBJ databases">
        <title>Novel bile acid biosynthetic pathways are enriched in the microbiome of centenarians.</title>
        <authorList>
            <person name="Sato Y."/>
            <person name="Atarashi K."/>
            <person name="Plichta R.D."/>
            <person name="Arai Y."/>
            <person name="Sasajima S."/>
            <person name="Kearney M.S."/>
            <person name="Suda W."/>
            <person name="Takeshita K."/>
            <person name="Sasaki T."/>
            <person name="Okamoto S."/>
            <person name="Skelly N.A."/>
            <person name="Okamura Y."/>
            <person name="Vlamakis H."/>
            <person name="Li Y."/>
            <person name="Tanoue T."/>
            <person name="Takei H."/>
            <person name="Nittono H."/>
            <person name="Narushima S."/>
            <person name="Irie J."/>
            <person name="Itoh H."/>
            <person name="Moriya K."/>
            <person name="Sugiura Y."/>
            <person name="Suematsu M."/>
            <person name="Moritoki N."/>
            <person name="Shibata S."/>
            <person name="Littman R.D."/>
            <person name="Fischbach A.M."/>
            <person name="Uwamino Y."/>
            <person name="Inoue T."/>
            <person name="Honda A."/>
            <person name="Hattori M."/>
            <person name="Murai T."/>
            <person name="Xavier J.R."/>
            <person name="Hirose N."/>
            <person name="Honda K."/>
        </authorList>
    </citation>
    <scope>NUCLEOTIDE SEQUENCE</scope>
    <source>
        <strain evidence="1">CE91-St3</strain>
    </source>
</reference>
<organism evidence="1 2">
    <name type="scientific">Parabacteroides merdae</name>
    <dbReference type="NCBI Taxonomy" id="46503"/>
    <lineage>
        <taxon>Bacteria</taxon>
        <taxon>Pseudomonadati</taxon>
        <taxon>Bacteroidota</taxon>
        <taxon>Bacteroidia</taxon>
        <taxon>Bacteroidales</taxon>
        <taxon>Tannerellaceae</taxon>
        <taxon>Parabacteroides</taxon>
    </lineage>
</organism>
<dbReference type="EMBL" id="BQNZ01000003">
    <property type="protein sequence ID" value="GKH73323.1"/>
    <property type="molecule type" value="Genomic_DNA"/>
</dbReference>
<evidence type="ECO:0000313" key="1">
    <source>
        <dbReference type="EMBL" id="GKH73323.1"/>
    </source>
</evidence>
<proteinExistence type="predicted"/>